<feature type="chain" id="PRO_5012679461" evidence="17">
    <location>
        <begin position="21"/>
        <end position="448"/>
    </location>
</feature>
<dbReference type="STRING" id="576137.A0A1L7XS01"/>
<keyword evidence="7 16" id="KW-0812">Transmembrane</keyword>
<evidence type="ECO:0000256" key="8">
    <source>
        <dbReference type="ARBA" id="ARBA00022729"/>
    </source>
</evidence>
<evidence type="ECO:0000256" key="16">
    <source>
        <dbReference type="SAM" id="Phobius"/>
    </source>
</evidence>
<dbReference type="Proteomes" id="UP000184330">
    <property type="component" value="Unassembled WGS sequence"/>
</dbReference>
<dbReference type="PANTHER" id="PTHR33048:SF143">
    <property type="entry name" value="EXTRACELLULAR MEMBRANE PROTEIN CFEM DOMAIN-CONTAINING PROTEIN-RELATED"/>
    <property type="match status" value="1"/>
</dbReference>
<evidence type="ECO:0000259" key="18">
    <source>
        <dbReference type="PROSITE" id="PS52012"/>
    </source>
</evidence>
<dbReference type="GO" id="GO:0098552">
    <property type="term" value="C:side of membrane"/>
    <property type="evidence" value="ECO:0007669"/>
    <property type="project" value="UniProtKB-KW"/>
</dbReference>
<evidence type="ECO:0000256" key="14">
    <source>
        <dbReference type="PROSITE-ProRule" id="PRU01356"/>
    </source>
</evidence>
<keyword evidence="8 17" id="KW-0732">Signal</keyword>
<dbReference type="GO" id="GO:0005576">
    <property type="term" value="C:extracellular region"/>
    <property type="evidence" value="ECO:0007669"/>
    <property type="project" value="UniProtKB-SubCell"/>
</dbReference>
<protein>
    <submittedName>
        <fullName evidence="19">Related to integral membrane protein PTH11</fullName>
    </submittedName>
</protein>
<keyword evidence="12" id="KW-0449">Lipoprotein</keyword>
<evidence type="ECO:0000256" key="12">
    <source>
        <dbReference type="ARBA" id="ARBA00023288"/>
    </source>
</evidence>
<dbReference type="EMBL" id="FJOG01000047">
    <property type="protein sequence ID" value="CZR67823.1"/>
    <property type="molecule type" value="Genomic_DNA"/>
</dbReference>
<feature type="disulfide bond" evidence="14">
    <location>
        <begin position="48"/>
        <end position="55"/>
    </location>
</feature>
<feature type="region of interest" description="Disordered" evidence="15">
    <location>
        <begin position="429"/>
        <end position="448"/>
    </location>
</feature>
<evidence type="ECO:0000256" key="4">
    <source>
        <dbReference type="ARBA" id="ARBA00010031"/>
    </source>
</evidence>
<feature type="domain" description="CFEM" evidence="18">
    <location>
        <begin position="7"/>
        <end position="118"/>
    </location>
</feature>
<feature type="transmembrane region" description="Helical" evidence="16">
    <location>
        <begin position="341"/>
        <end position="361"/>
    </location>
</feature>
<keyword evidence="6" id="KW-0325">Glycoprotein</keyword>
<keyword evidence="11 14" id="KW-1015">Disulfide bond</keyword>
<dbReference type="InterPro" id="IPR052337">
    <property type="entry name" value="SAT4-like"/>
</dbReference>
<feature type="region of interest" description="Disordered" evidence="15">
    <location>
        <begin position="375"/>
        <end position="395"/>
    </location>
</feature>
<accession>A0A1L7XS01</accession>
<evidence type="ECO:0000256" key="6">
    <source>
        <dbReference type="ARBA" id="ARBA00022622"/>
    </source>
</evidence>
<reference evidence="19 20" key="1">
    <citation type="submission" date="2016-03" db="EMBL/GenBank/DDBJ databases">
        <authorList>
            <person name="Ploux O."/>
        </authorList>
    </citation>
    <scope>NUCLEOTIDE SEQUENCE [LARGE SCALE GENOMIC DNA]</scope>
    <source>
        <strain evidence="19 20">UAMH 11012</strain>
    </source>
</reference>
<keyword evidence="10 16" id="KW-0472">Membrane</keyword>
<comment type="similarity">
    <text evidence="4">Belongs to the RBT5 family.</text>
</comment>
<dbReference type="OrthoDB" id="2496787at2759"/>
<feature type="disulfide bond" evidence="14">
    <location>
        <begin position="57"/>
        <end position="90"/>
    </location>
</feature>
<evidence type="ECO:0000313" key="20">
    <source>
        <dbReference type="Proteomes" id="UP000184330"/>
    </source>
</evidence>
<evidence type="ECO:0000256" key="5">
    <source>
        <dbReference type="ARBA" id="ARBA00022525"/>
    </source>
</evidence>
<comment type="similarity">
    <text evidence="13">Belongs to the SAT4 family.</text>
</comment>
<dbReference type="Pfam" id="PF05730">
    <property type="entry name" value="CFEM"/>
    <property type="match status" value="1"/>
</dbReference>
<evidence type="ECO:0000256" key="1">
    <source>
        <dbReference type="ARBA" id="ARBA00004141"/>
    </source>
</evidence>
<feature type="transmembrane region" description="Helical" evidence="16">
    <location>
        <begin position="259"/>
        <end position="278"/>
    </location>
</feature>
<evidence type="ECO:0000256" key="3">
    <source>
        <dbReference type="ARBA" id="ARBA00004613"/>
    </source>
</evidence>
<sequence length="448" mass="49257">MKKLLGFSLFFLALVTGTWAQSSLSSSIAELPQCALGCLISAIENSTCSVTNQTCICTNAPLQIDVTVCVEASCTLKEALVTKNVTQTTCGAPIRDKSGLYNTISNVFGAVSGAAVAIRLVSKFFTKSEVWLDDYFIAITLATGIPSSVLTVHGLTSNGLGKDIWTVTFKQITDFIHVFYVMEILYFAQVALLKLSLLFFYLRIFPGPKIRRLIWGTIIIDSIFGIVFVVASIFQCHPIDYYWKNWDGEHHGKCFDVNAMAWANAVISILLDAWMLGLPMSQVVKLNLHWKKKVGVASMFVVGTFVTVVSILRLQSIVRFAKSINPTRDNISVAQWSTVEINVGIICACMPSMRLLLVRLFPKILGSTQNSNKQYVNSHGRITGNSSLGRSDKISIPSEPDENTIVYSQTYTVRYGDPETGDEVQLVPLGDLDPETGKMSSRASVTEV</sequence>
<organism evidence="19 20">
    <name type="scientific">Phialocephala subalpina</name>
    <dbReference type="NCBI Taxonomy" id="576137"/>
    <lineage>
        <taxon>Eukaryota</taxon>
        <taxon>Fungi</taxon>
        <taxon>Dikarya</taxon>
        <taxon>Ascomycota</taxon>
        <taxon>Pezizomycotina</taxon>
        <taxon>Leotiomycetes</taxon>
        <taxon>Helotiales</taxon>
        <taxon>Mollisiaceae</taxon>
        <taxon>Phialocephala</taxon>
        <taxon>Phialocephala fortinii species complex</taxon>
    </lineage>
</organism>
<feature type="disulfide bond" evidence="14">
    <location>
        <begin position="38"/>
        <end position="69"/>
    </location>
</feature>
<dbReference type="Pfam" id="PF20684">
    <property type="entry name" value="Fung_rhodopsin"/>
    <property type="match status" value="1"/>
</dbReference>
<dbReference type="InterPro" id="IPR049326">
    <property type="entry name" value="Rhodopsin_dom_fungi"/>
</dbReference>
<feature type="transmembrane region" description="Helical" evidence="16">
    <location>
        <begin position="175"/>
        <end position="201"/>
    </location>
</feature>
<gene>
    <name evidence="19" type="ORF">PAC_17722</name>
</gene>
<dbReference type="InterPro" id="IPR008427">
    <property type="entry name" value="Extracellular_membr_CFEM_dom"/>
</dbReference>
<feature type="transmembrane region" description="Helical" evidence="16">
    <location>
        <begin position="299"/>
        <end position="321"/>
    </location>
</feature>
<feature type="transmembrane region" description="Helical" evidence="16">
    <location>
        <begin position="100"/>
        <end position="122"/>
    </location>
</feature>
<keyword evidence="9 16" id="KW-1133">Transmembrane helix</keyword>
<dbReference type="PROSITE" id="PS52012">
    <property type="entry name" value="CFEM"/>
    <property type="match status" value="1"/>
</dbReference>
<evidence type="ECO:0000256" key="7">
    <source>
        <dbReference type="ARBA" id="ARBA00022692"/>
    </source>
</evidence>
<feature type="disulfide bond" evidence="14">
    <location>
        <begin position="34"/>
        <end position="74"/>
    </location>
</feature>
<feature type="compositionally biased region" description="Polar residues" evidence="15">
    <location>
        <begin position="438"/>
        <end position="448"/>
    </location>
</feature>
<evidence type="ECO:0000256" key="15">
    <source>
        <dbReference type="SAM" id="MobiDB-lite"/>
    </source>
</evidence>
<comment type="caution">
    <text evidence="14">Lacks conserved residue(s) required for the propagation of feature annotation.</text>
</comment>
<evidence type="ECO:0000256" key="10">
    <source>
        <dbReference type="ARBA" id="ARBA00023136"/>
    </source>
</evidence>
<evidence type="ECO:0000256" key="13">
    <source>
        <dbReference type="ARBA" id="ARBA00038359"/>
    </source>
</evidence>
<dbReference type="SMART" id="SM00747">
    <property type="entry name" value="CFEM"/>
    <property type="match status" value="1"/>
</dbReference>
<name>A0A1L7XS01_9HELO</name>
<evidence type="ECO:0000256" key="17">
    <source>
        <dbReference type="SAM" id="SignalP"/>
    </source>
</evidence>
<evidence type="ECO:0000256" key="9">
    <source>
        <dbReference type="ARBA" id="ARBA00022989"/>
    </source>
</evidence>
<feature type="transmembrane region" description="Helical" evidence="16">
    <location>
        <begin position="134"/>
        <end position="155"/>
    </location>
</feature>
<dbReference type="PANTHER" id="PTHR33048">
    <property type="entry name" value="PTH11-LIKE INTEGRAL MEMBRANE PROTEIN (AFU_ORTHOLOGUE AFUA_5G11245)"/>
    <property type="match status" value="1"/>
</dbReference>
<keyword evidence="5" id="KW-0964">Secreted</keyword>
<evidence type="ECO:0000313" key="19">
    <source>
        <dbReference type="EMBL" id="CZR67823.1"/>
    </source>
</evidence>
<evidence type="ECO:0000256" key="11">
    <source>
        <dbReference type="ARBA" id="ARBA00023157"/>
    </source>
</evidence>
<dbReference type="AlphaFoldDB" id="A0A1L7XS01"/>
<keyword evidence="6" id="KW-0336">GPI-anchor</keyword>
<feature type="signal peptide" evidence="17">
    <location>
        <begin position="1"/>
        <end position="20"/>
    </location>
</feature>
<feature type="transmembrane region" description="Helical" evidence="16">
    <location>
        <begin position="213"/>
        <end position="234"/>
    </location>
</feature>
<proteinExistence type="inferred from homology"/>
<comment type="subcellular location">
    <subcellularLocation>
        <location evidence="2">Membrane</location>
        <topology evidence="2">Lipid-anchor</topology>
        <topology evidence="2">GPI-anchor</topology>
    </subcellularLocation>
    <subcellularLocation>
        <location evidence="1">Membrane</location>
        <topology evidence="1">Multi-pass membrane protein</topology>
    </subcellularLocation>
    <subcellularLocation>
        <location evidence="3">Secreted</location>
    </subcellularLocation>
</comment>
<keyword evidence="20" id="KW-1185">Reference proteome</keyword>
<evidence type="ECO:0000256" key="2">
    <source>
        <dbReference type="ARBA" id="ARBA00004589"/>
    </source>
</evidence>